<dbReference type="Pfam" id="PF00990">
    <property type="entry name" value="GGDEF"/>
    <property type="match status" value="1"/>
</dbReference>
<keyword evidence="3" id="KW-0812">Transmembrane</keyword>
<dbReference type="PANTHER" id="PTHR45138:SF9">
    <property type="entry name" value="DIGUANYLATE CYCLASE DGCM-RELATED"/>
    <property type="match status" value="1"/>
</dbReference>
<feature type="coiled-coil region" evidence="1">
    <location>
        <begin position="200"/>
        <end position="234"/>
    </location>
</feature>
<feature type="domain" description="GGDEF" evidence="4">
    <location>
        <begin position="265"/>
        <end position="396"/>
    </location>
</feature>
<name>L0A286_DEIPD</name>
<reference evidence="6" key="1">
    <citation type="submission" date="2012-03" db="EMBL/GenBank/DDBJ databases">
        <title>Complete sequence of chromosome of Deinococcus peraridilitoris DSM 19664.</title>
        <authorList>
            <person name="Lucas S."/>
            <person name="Copeland A."/>
            <person name="Lapidus A."/>
            <person name="Glavina del Rio T."/>
            <person name="Dalin E."/>
            <person name="Tice H."/>
            <person name="Bruce D."/>
            <person name="Goodwin L."/>
            <person name="Pitluck S."/>
            <person name="Peters L."/>
            <person name="Mikhailova N."/>
            <person name="Lu M."/>
            <person name="Kyrpides N."/>
            <person name="Mavromatis K."/>
            <person name="Ivanova N."/>
            <person name="Brettin T."/>
            <person name="Detter J.C."/>
            <person name="Han C."/>
            <person name="Larimer F."/>
            <person name="Land M."/>
            <person name="Hauser L."/>
            <person name="Markowitz V."/>
            <person name="Cheng J.-F."/>
            <person name="Hugenholtz P."/>
            <person name="Woyke T."/>
            <person name="Wu D."/>
            <person name="Pukall R."/>
            <person name="Steenblock K."/>
            <person name="Brambilla E."/>
            <person name="Klenk H.-P."/>
            <person name="Eisen J.A."/>
        </authorList>
    </citation>
    <scope>NUCLEOTIDE SEQUENCE [LARGE SCALE GENOMIC DNA]</scope>
    <source>
        <strain evidence="6">DSM 19664 / LMG 22246 / CIP 109416 / KR-200</strain>
    </source>
</reference>
<protein>
    <submittedName>
        <fullName evidence="5">Diguanylate cyclase (GGDEF) domain-containing protein</fullName>
    </submittedName>
</protein>
<dbReference type="eggNOG" id="COG3706">
    <property type="taxonomic scope" value="Bacteria"/>
</dbReference>
<dbReference type="KEGG" id="dpd:Deipe_1773"/>
<dbReference type="PATRIC" id="fig|937777.3.peg.1775"/>
<evidence type="ECO:0000259" key="4">
    <source>
        <dbReference type="PROSITE" id="PS50887"/>
    </source>
</evidence>
<dbReference type="GO" id="GO:0052621">
    <property type="term" value="F:diguanylate cyclase activity"/>
    <property type="evidence" value="ECO:0007669"/>
    <property type="project" value="TreeGrafter"/>
</dbReference>
<accession>L0A286</accession>
<dbReference type="Gene3D" id="3.30.70.270">
    <property type="match status" value="1"/>
</dbReference>
<evidence type="ECO:0000256" key="3">
    <source>
        <dbReference type="SAM" id="Phobius"/>
    </source>
</evidence>
<dbReference type="PANTHER" id="PTHR45138">
    <property type="entry name" value="REGULATORY COMPONENTS OF SENSORY TRANSDUCTION SYSTEM"/>
    <property type="match status" value="1"/>
</dbReference>
<feature type="transmembrane region" description="Helical" evidence="3">
    <location>
        <begin position="70"/>
        <end position="88"/>
    </location>
</feature>
<keyword evidence="1" id="KW-0175">Coiled coil</keyword>
<feature type="transmembrane region" description="Helical" evidence="3">
    <location>
        <begin position="150"/>
        <end position="170"/>
    </location>
</feature>
<dbReference type="EMBL" id="CP003382">
    <property type="protein sequence ID" value="AFZ67292.1"/>
    <property type="molecule type" value="Genomic_DNA"/>
</dbReference>
<feature type="transmembrane region" description="Helical" evidence="3">
    <location>
        <begin position="182"/>
        <end position="203"/>
    </location>
</feature>
<dbReference type="PROSITE" id="PS50887">
    <property type="entry name" value="GGDEF"/>
    <property type="match status" value="1"/>
</dbReference>
<proteinExistence type="predicted"/>
<keyword evidence="6" id="KW-1185">Reference proteome</keyword>
<dbReference type="AlphaFoldDB" id="L0A286"/>
<dbReference type="GO" id="GO:0005886">
    <property type="term" value="C:plasma membrane"/>
    <property type="evidence" value="ECO:0007669"/>
    <property type="project" value="TreeGrafter"/>
</dbReference>
<evidence type="ECO:0000256" key="2">
    <source>
        <dbReference type="SAM" id="MobiDB-lite"/>
    </source>
</evidence>
<keyword evidence="3" id="KW-0472">Membrane</keyword>
<dbReference type="SUPFAM" id="SSF55073">
    <property type="entry name" value="Nucleotide cyclase"/>
    <property type="match status" value="1"/>
</dbReference>
<dbReference type="GO" id="GO:0043709">
    <property type="term" value="P:cell adhesion involved in single-species biofilm formation"/>
    <property type="evidence" value="ECO:0007669"/>
    <property type="project" value="TreeGrafter"/>
</dbReference>
<dbReference type="FunFam" id="3.30.70.270:FF:000001">
    <property type="entry name" value="Diguanylate cyclase domain protein"/>
    <property type="match status" value="1"/>
</dbReference>
<dbReference type="NCBIfam" id="TIGR00254">
    <property type="entry name" value="GGDEF"/>
    <property type="match status" value="1"/>
</dbReference>
<feature type="transmembrane region" description="Helical" evidence="3">
    <location>
        <begin position="125"/>
        <end position="143"/>
    </location>
</feature>
<dbReference type="SMART" id="SM00267">
    <property type="entry name" value="GGDEF"/>
    <property type="match status" value="1"/>
</dbReference>
<gene>
    <name evidence="5" type="ordered locus">Deipe_1773</name>
</gene>
<evidence type="ECO:0000313" key="6">
    <source>
        <dbReference type="Proteomes" id="UP000010467"/>
    </source>
</evidence>
<dbReference type="HOGENOM" id="CLU_000445_11_1_0"/>
<keyword evidence="3" id="KW-1133">Transmembrane helix</keyword>
<dbReference type="InterPro" id="IPR029787">
    <property type="entry name" value="Nucleotide_cyclase"/>
</dbReference>
<feature type="region of interest" description="Disordered" evidence="2">
    <location>
        <begin position="1"/>
        <end position="21"/>
    </location>
</feature>
<dbReference type="InterPro" id="IPR043128">
    <property type="entry name" value="Rev_trsase/Diguanyl_cyclase"/>
</dbReference>
<dbReference type="Proteomes" id="UP000010467">
    <property type="component" value="Chromosome"/>
</dbReference>
<dbReference type="STRING" id="937777.Deipe_1773"/>
<organism evidence="5 6">
    <name type="scientific">Deinococcus peraridilitoris (strain DSM 19664 / LMG 22246 / CIP 109416 / KR-200)</name>
    <dbReference type="NCBI Taxonomy" id="937777"/>
    <lineage>
        <taxon>Bacteria</taxon>
        <taxon>Thermotogati</taxon>
        <taxon>Deinococcota</taxon>
        <taxon>Deinococci</taxon>
        <taxon>Deinococcales</taxon>
        <taxon>Deinococcaceae</taxon>
        <taxon>Deinococcus</taxon>
    </lineage>
</organism>
<feature type="transmembrane region" description="Helical" evidence="3">
    <location>
        <begin position="100"/>
        <end position="119"/>
    </location>
</feature>
<sequence>MGRAVTVAPGREGSEVSTQQAPSGQVLSSVARAQKLRLKRTGLGIATHCGGVLIVLACSATGMLDWIYTLHYILVIMALYSLFVGLIVSNRNLRFRDPSMTSVQVIVTMWPAAYVMFFMNEPQARVPFLLMGVVGTLFGVFALSFRRMLLVGGCVFACYLALVASLFLWAPERVDLRIEGVSALAFAVVLLLTVYVGSYLAGLRKKLRERNARLEETNVRLEQAMEELRELATRDPLTRLPNRRSALERLAQEKSRALRRLDEGGGLCVGLLDIDHFKRVNDTYGHHVGDAVLCRVSETLQSTLRQDEFVGRYGGEEFLIILGQGAPTGALAAAERLRVALQALQIEGYPGPPVTVSLGLTFQQPGETLEVLLERADRALYHAKAQGRDRAVLVVEDSTGLVDRTEAPVTL</sequence>
<feature type="transmembrane region" description="Helical" evidence="3">
    <location>
        <begin position="42"/>
        <end position="64"/>
    </location>
</feature>
<dbReference type="InterPro" id="IPR050469">
    <property type="entry name" value="Diguanylate_Cyclase"/>
</dbReference>
<evidence type="ECO:0000313" key="5">
    <source>
        <dbReference type="EMBL" id="AFZ67292.1"/>
    </source>
</evidence>
<dbReference type="GO" id="GO:1902201">
    <property type="term" value="P:negative regulation of bacterial-type flagellum-dependent cell motility"/>
    <property type="evidence" value="ECO:0007669"/>
    <property type="project" value="TreeGrafter"/>
</dbReference>
<evidence type="ECO:0000256" key="1">
    <source>
        <dbReference type="SAM" id="Coils"/>
    </source>
</evidence>
<dbReference type="CDD" id="cd01949">
    <property type="entry name" value="GGDEF"/>
    <property type="match status" value="1"/>
</dbReference>
<dbReference type="InterPro" id="IPR000160">
    <property type="entry name" value="GGDEF_dom"/>
</dbReference>